<dbReference type="InterPro" id="IPR008937">
    <property type="entry name" value="Ras-like_GEF"/>
</dbReference>
<evidence type="ECO:0000313" key="5">
    <source>
        <dbReference type="Proteomes" id="UP000023152"/>
    </source>
</evidence>
<feature type="domain" description="Ras-GEF" evidence="3">
    <location>
        <begin position="115"/>
        <end position="357"/>
    </location>
</feature>
<proteinExistence type="predicted"/>
<dbReference type="GO" id="GO:0007265">
    <property type="term" value="P:Ras protein signal transduction"/>
    <property type="evidence" value="ECO:0007669"/>
    <property type="project" value="TreeGrafter"/>
</dbReference>
<dbReference type="GO" id="GO:0005085">
    <property type="term" value="F:guanyl-nucleotide exchange factor activity"/>
    <property type="evidence" value="ECO:0007669"/>
    <property type="project" value="UniProtKB-KW"/>
</dbReference>
<dbReference type="InterPro" id="IPR036964">
    <property type="entry name" value="RASGEF_cat_dom_sf"/>
</dbReference>
<dbReference type="AlphaFoldDB" id="X6M393"/>
<dbReference type="Proteomes" id="UP000023152">
    <property type="component" value="Unassembled WGS sequence"/>
</dbReference>
<dbReference type="InterPro" id="IPR023578">
    <property type="entry name" value="Ras_GEF_dom_sf"/>
</dbReference>
<dbReference type="SMART" id="SM00147">
    <property type="entry name" value="RasGEF"/>
    <property type="match status" value="1"/>
</dbReference>
<accession>X6M393</accession>
<dbReference type="Gene3D" id="1.10.840.10">
    <property type="entry name" value="Ras guanine-nucleotide exchange factors catalytic domain"/>
    <property type="match status" value="1"/>
</dbReference>
<organism evidence="4 5">
    <name type="scientific">Reticulomyxa filosa</name>
    <dbReference type="NCBI Taxonomy" id="46433"/>
    <lineage>
        <taxon>Eukaryota</taxon>
        <taxon>Sar</taxon>
        <taxon>Rhizaria</taxon>
        <taxon>Retaria</taxon>
        <taxon>Foraminifera</taxon>
        <taxon>Monothalamids</taxon>
        <taxon>Reticulomyxidae</taxon>
        <taxon>Reticulomyxa</taxon>
    </lineage>
</organism>
<keyword evidence="1 2" id="KW-0344">Guanine-nucleotide releasing factor</keyword>
<reference evidence="4 5" key="1">
    <citation type="journal article" date="2013" name="Curr. Biol.">
        <title>The Genome of the Foraminiferan Reticulomyxa filosa.</title>
        <authorList>
            <person name="Glockner G."/>
            <person name="Hulsmann N."/>
            <person name="Schleicher M."/>
            <person name="Noegel A.A."/>
            <person name="Eichinger L."/>
            <person name="Gallinger C."/>
            <person name="Pawlowski J."/>
            <person name="Sierra R."/>
            <person name="Euteneuer U."/>
            <person name="Pillet L."/>
            <person name="Moustafa A."/>
            <person name="Platzer M."/>
            <person name="Groth M."/>
            <person name="Szafranski K."/>
            <person name="Schliwa M."/>
        </authorList>
    </citation>
    <scope>NUCLEOTIDE SEQUENCE [LARGE SCALE GENOMIC DNA]</scope>
</reference>
<keyword evidence="5" id="KW-1185">Reference proteome</keyword>
<evidence type="ECO:0000259" key="3">
    <source>
        <dbReference type="PROSITE" id="PS50009"/>
    </source>
</evidence>
<dbReference type="EMBL" id="ASPP01025008">
    <property type="protein sequence ID" value="ETO08433.1"/>
    <property type="molecule type" value="Genomic_DNA"/>
</dbReference>
<dbReference type="Pfam" id="PF00617">
    <property type="entry name" value="RasGEF"/>
    <property type="match status" value="1"/>
</dbReference>
<name>X6M393_RETFI</name>
<gene>
    <name evidence="4" type="ORF">RFI_28954</name>
</gene>
<dbReference type="GO" id="GO:0005886">
    <property type="term" value="C:plasma membrane"/>
    <property type="evidence" value="ECO:0007669"/>
    <property type="project" value="TreeGrafter"/>
</dbReference>
<sequence length="366" mass="43448">MQIPNDVKDDEKKCEEFKEKTMKPIQLNVVKNLRNWMKLYWEEDFANDESVLQELESWIKQMSTDSKAYSWNGLLAETVRNEHKRYKKHGSKPRVQDKDYLSVEIPKRFNFHSLSPDELADQITLMDFRIFSRIKPRECMGQAWKKKDNRANSPNILAMIQQFNNLTTFVQIQILREKSLKDRGRAVKRIIKMGEHFRNARNYNSLCAIFSALNSAAVHRLKLAWEKVPDKQKQQFEQFKVIFSRDFNHRNLRQLFRNAAAPSIPHIGIFLQDLVFIDDGQENTKEIENLGGLKMVNFSKSQRMADRIKNIQMYQQHPYTDVQENEVVQRILIEEFAKLKDLTEDQIWDMSTEIKKADERDKARIF</sequence>
<protein>
    <recommendedName>
        <fullName evidence="3">Ras-GEF domain-containing protein</fullName>
    </recommendedName>
</protein>
<evidence type="ECO:0000313" key="4">
    <source>
        <dbReference type="EMBL" id="ETO08433.1"/>
    </source>
</evidence>
<dbReference type="SUPFAM" id="SSF48366">
    <property type="entry name" value="Ras GEF"/>
    <property type="match status" value="1"/>
</dbReference>
<evidence type="ECO:0000256" key="2">
    <source>
        <dbReference type="PROSITE-ProRule" id="PRU00168"/>
    </source>
</evidence>
<dbReference type="PANTHER" id="PTHR23113:SF99">
    <property type="entry name" value="RASGEF DOMAIN-CONTAINING PROTEIN"/>
    <property type="match status" value="1"/>
</dbReference>
<comment type="caution">
    <text evidence="4">The sequence shown here is derived from an EMBL/GenBank/DDBJ whole genome shotgun (WGS) entry which is preliminary data.</text>
</comment>
<dbReference type="CDD" id="cd00155">
    <property type="entry name" value="RasGEF"/>
    <property type="match status" value="1"/>
</dbReference>
<dbReference type="PANTHER" id="PTHR23113">
    <property type="entry name" value="GUANINE NUCLEOTIDE EXCHANGE FACTOR"/>
    <property type="match status" value="1"/>
</dbReference>
<dbReference type="InterPro" id="IPR001895">
    <property type="entry name" value="RASGEF_cat_dom"/>
</dbReference>
<dbReference type="OrthoDB" id="546434at2759"/>
<dbReference type="PROSITE" id="PS50009">
    <property type="entry name" value="RASGEF_CAT"/>
    <property type="match status" value="1"/>
</dbReference>
<dbReference type="Gene3D" id="1.20.870.10">
    <property type="entry name" value="Son of sevenless (SoS) protein Chain: S domain 1"/>
    <property type="match status" value="1"/>
</dbReference>
<evidence type="ECO:0000256" key="1">
    <source>
        <dbReference type="ARBA" id="ARBA00022658"/>
    </source>
</evidence>
<dbReference type="OMA" id="HIATHCH"/>